<keyword evidence="1" id="KW-0472">Membrane</keyword>
<reference evidence="3 4" key="1">
    <citation type="submission" date="2024-01" db="EMBL/GenBank/DDBJ databases">
        <title>The complete chloroplast genome sequence of Lithospermum erythrorhizon: insights into the phylogenetic relationship among Boraginaceae species and the maternal lineages of purple gromwells.</title>
        <authorList>
            <person name="Okada T."/>
            <person name="Watanabe K."/>
        </authorList>
    </citation>
    <scope>NUCLEOTIDE SEQUENCE [LARGE SCALE GENOMIC DNA]</scope>
</reference>
<evidence type="ECO:0000313" key="3">
    <source>
        <dbReference type="EMBL" id="GAA0157155.1"/>
    </source>
</evidence>
<proteinExistence type="predicted"/>
<accession>A0AAV3Q0X8</accession>
<dbReference type="Pfam" id="PF04195">
    <property type="entry name" value="Transposase_28"/>
    <property type="match status" value="1"/>
</dbReference>
<evidence type="ECO:0000313" key="4">
    <source>
        <dbReference type="Proteomes" id="UP001454036"/>
    </source>
</evidence>
<feature type="domain" description="Transposase (putative) gypsy type" evidence="2">
    <location>
        <begin position="98"/>
        <end position="160"/>
    </location>
</feature>
<protein>
    <recommendedName>
        <fullName evidence="2">Transposase (putative) gypsy type domain-containing protein</fullName>
    </recommendedName>
</protein>
<organism evidence="3 4">
    <name type="scientific">Lithospermum erythrorhizon</name>
    <name type="common">Purple gromwell</name>
    <name type="synonym">Lithospermum officinale var. erythrorhizon</name>
    <dbReference type="NCBI Taxonomy" id="34254"/>
    <lineage>
        <taxon>Eukaryota</taxon>
        <taxon>Viridiplantae</taxon>
        <taxon>Streptophyta</taxon>
        <taxon>Embryophyta</taxon>
        <taxon>Tracheophyta</taxon>
        <taxon>Spermatophyta</taxon>
        <taxon>Magnoliopsida</taxon>
        <taxon>eudicotyledons</taxon>
        <taxon>Gunneridae</taxon>
        <taxon>Pentapetalae</taxon>
        <taxon>asterids</taxon>
        <taxon>lamiids</taxon>
        <taxon>Boraginales</taxon>
        <taxon>Boraginaceae</taxon>
        <taxon>Boraginoideae</taxon>
        <taxon>Lithospermeae</taxon>
        <taxon>Lithospermum</taxon>
    </lineage>
</organism>
<dbReference type="InterPro" id="IPR007321">
    <property type="entry name" value="Transposase_28"/>
</dbReference>
<keyword evidence="4" id="KW-1185">Reference proteome</keyword>
<evidence type="ECO:0000256" key="1">
    <source>
        <dbReference type="SAM" id="Phobius"/>
    </source>
</evidence>
<evidence type="ECO:0000259" key="2">
    <source>
        <dbReference type="Pfam" id="PF04195"/>
    </source>
</evidence>
<comment type="caution">
    <text evidence="3">The sequence shown here is derived from an EMBL/GenBank/DDBJ whole genome shotgun (WGS) entry which is preliminary data.</text>
</comment>
<keyword evidence="1" id="KW-0812">Transmembrane</keyword>
<gene>
    <name evidence="3" type="ORF">LIER_14480</name>
</gene>
<feature type="transmembrane region" description="Helical" evidence="1">
    <location>
        <begin position="132"/>
        <end position="156"/>
    </location>
</feature>
<dbReference type="EMBL" id="BAABME010003039">
    <property type="protein sequence ID" value="GAA0157155.1"/>
    <property type="molecule type" value="Genomic_DNA"/>
</dbReference>
<keyword evidence="1" id="KW-1133">Transmembrane helix</keyword>
<sequence length="323" mass="35884">MLGRARHPRSLPPLRLWPEVGLRCPFRPLLWPPEPLHLPVIPQSNAVRANVDRCGIELSEKDLVELRSRYGIPPSVIIRRPKATKRANALPPGLRTIFVVALENGLRLPVHSYLGDVLSMAGIYAAQITPNMWIYIIGFYSACLLAGVTPTVEFFLTSFSQRTQKDDFLYFVVKLEMKGFREAFLSKVGLETWRPYFFFASGEGLPLGVPSGFTSHPNSKRALPRSTKHKADPIALSTYWANRRPMPLHFYSGHQVLTAVGLFPGSNVYLGTLKALRATYNVHDQVPAPPPSAPLDSSVQLPLRPIAPIVADPMIVSSSSEEN</sequence>
<name>A0AAV3Q0X8_LITER</name>
<dbReference type="Proteomes" id="UP001454036">
    <property type="component" value="Unassembled WGS sequence"/>
</dbReference>
<dbReference type="AlphaFoldDB" id="A0AAV3Q0X8"/>